<comment type="caution">
    <text evidence="1">The sequence shown here is derived from an EMBL/GenBank/DDBJ whole genome shotgun (WGS) entry which is preliminary data.</text>
</comment>
<evidence type="ECO:0000313" key="1">
    <source>
        <dbReference type="EMBL" id="EON88775.1"/>
    </source>
</evidence>
<dbReference type="HOGENOM" id="CLU_2618997_0_0_6"/>
<protein>
    <submittedName>
        <fullName evidence="1">Uncharacterized protein</fullName>
    </submittedName>
</protein>
<gene>
    <name evidence="1" type="ORF">PLESHI_08849</name>
</gene>
<sequence>MVQTNIVVGVGSLHMWDPHKVWKMKGAAGELSNVAAVKEVSNGGLQRVYALFTRGNLPIIGSSSASFDHPTTRNSLRK</sequence>
<keyword evidence="2" id="KW-1185">Reference proteome</keyword>
<name>R8AR13_PLESH</name>
<dbReference type="Proteomes" id="UP000014012">
    <property type="component" value="Unassembled WGS sequence"/>
</dbReference>
<reference evidence="1 2" key="1">
    <citation type="journal article" date="2013" name="Genome Announc.">
        <title>Genome Sequence of Plesiomonas shigelloides Strain 302-73 (Serotype O1).</title>
        <authorList>
            <person name="Pique N."/>
            <person name="Aquilini E."/>
            <person name="Alioto T."/>
            <person name="Minana-Galbis D."/>
            <person name="Tomas J.M."/>
        </authorList>
    </citation>
    <scope>NUCLEOTIDE SEQUENCE [LARGE SCALE GENOMIC DNA]</scope>
    <source>
        <strain evidence="1 2">302-73</strain>
    </source>
</reference>
<proteinExistence type="predicted"/>
<organism evidence="1 2">
    <name type="scientific">Plesiomonas shigelloides 302-73</name>
    <dbReference type="NCBI Taxonomy" id="1315976"/>
    <lineage>
        <taxon>Bacteria</taxon>
        <taxon>Pseudomonadati</taxon>
        <taxon>Pseudomonadota</taxon>
        <taxon>Gammaproteobacteria</taxon>
        <taxon>Enterobacterales</taxon>
        <taxon>Enterobacteriaceae</taxon>
        <taxon>Plesiomonas</taxon>
    </lineage>
</organism>
<accession>R8AR13</accession>
<dbReference type="EMBL" id="AQQO01000142">
    <property type="protein sequence ID" value="EON88775.1"/>
    <property type="molecule type" value="Genomic_DNA"/>
</dbReference>
<dbReference type="AlphaFoldDB" id="R8AR13"/>
<evidence type="ECO:0000313" key="2">
    <source>
        <dbReference type="Proteomes" id="UP000014012"/>
    </source>
</evidence>